<dbReference type="SMART" id="SM00028">
    <property type="entry name" value="TPR"/>
    <property type="match status" value="2"/>
</dbReference>
<dbReference type="Gene3D" id="1.25.40.10">
    <property type="entry name" value="Tetratricopeptide repeat domain"/>
    <property type="match status" value="1"/>
</dbReference>
<feature type="repeat" description="TPR" evidence="1">
    <location>
        <begin position="137"/>
        <end position="170"/>
    </location>
</feature>
<dbReference type="Pfam" id="PF13432">
    <property type="entry name" value="TPR_16"/>
    <property type="match status" value="1"/>
</dbReference>
<evidence type="ECO:0000313" key="2">
    <source>
        <dbReference type="EMBL" id="OGG54650.1"/>
    </source>
</evidence>
<dbReference type="PROSITE" id="PS50005">
    <property type="entry name" value="TPR"/>
    <property type="match status" value="1"/>
</dbReference>
<accession>A0A1F6D018</accession>
<dbReference type="EMBL" id="MFKF01000099">
    <property type="protein sequence ID" value="OGG54650.1"/>
    <property type="molecule type" value="Genomic_DNA"/>
</dbReference>
<evidence type="ECO:0000256" key="1">
    <source>
        <dbReference type="PROSITE-ProRule" id="PRU00339"/>
    </source>
</evidence>
<dbReference type="Pfam" id="PF06267">
    <property type="entry name" value="DUF1028"/>
    <property type="match status" value="1"/>
</dbReference>
<dbReference type="PROSITE" id="PS50293">
    <property type="entry name" value="TPR_REGION"/>
    <property type="match status" value="1"/>
</dbReference>
<organism evidence="2 3">
    <name type="scientific">Handelsmanbacteria sp. (strain RIFCSPLOWO2_12_FULL_64_10)</name>
    <dbReference type="NCBI Taxonomy" id="1817868"/>
    <lineage>
        <taxon>Bacteria</taxon>
        <taxon>Candidatus Handelsmaniibacteriota</taxon>
    </lineage>
</organism>
<comment type="caution">
    <text evidence="2">The sequence shown here is derived from an EMBL/GenBank/DDBJ whole genome shotgun (WGS) entry which is preliminary data.</text>
</comment>
<dbReference type="Gene3D" id="3.60.20.10">
    <property type="entry name" value="Glutamine Phosphoribosylpyrophosphate, subunit 1, domain 1"/>
    <property type="match status" value="1"/>
</dbReference>
<sequence length="195" mass="21185">MWAGRRGQDYAIQGNILAGEGVVLAMERAFIETKGTLAERLCAALIAGDAEGGDARGKQSAALLVVKAGAGYGGYTDRAVDIRVDDHPEPFRELSRLLTLAQVNYAWNEAWTLFTQKKYAEALPHQERAARLGPENPEVLYDLGVLRLAAGKEAEAIEALKRALALNPKLKQQARGDKDLAGLRGEPAFEALMRE</sequence>
<keyword evidence="1" id="KW-0802">TPR repeat</keyword>
<dbReference type="NCBIfam" id="NF047558">
    <property type="entry name" value="TPR_END_plus"/>
    <property type="match status" value="1"/>
</dbReference>
<dbReference type="InterPro" id="IPR011990">
    <property type="entry name" value="TPR-like_helical_dom_sf"/>
</dbReference>
<evidence type="ECO:0000313" key="3">
    <source>
        <dbReference type="Proteomes" id="UP000178606"/>
    </source>
</evidence>
<dbReference type="SUPFAM" id="SSF48452">
    <property type="entry name" value="TPR-like"/>
    <property type="match status" value="1"/>
</dbReference>
<protein>
    <submittedName>
        <fullName evidence="2">Uncharacterized protein</fullName>
    </submittedName>
</protein>
<dbReference type="PANTHER" id="PTHR39328">
    <property type="entry name" value="BLL2871 PROTEIN"/>
    <property type="match status" value="1"/>
</dbReference>
<name>A0A1F6D018_HANXR</name>
<dbReference type="InterPro" id="IPR010430">
    <property type="entry name" value="DUF1028"/>
</dbReference>
<dbReference type="Proteomes" id="UP000178606">
    <property type="component" value="Unassembled WGS sequence"/>
</dbReference>
<dbReference type="PANTHER" id="PTHR39328:SF1">
    <property type="entry name" value="BLL2871 PROTEIN"/>
    <property type="match status" value="1"/>
</dbReference>
<dbReference type="InterPro" id="IPR019734">
    <property type="entry name" value="TPR_rpt"/>
</dbReference>
<dbReference type="InterPro" id="IPR029055">
    <property type="entry name" value="Ntn_hydrolases_N"/>
</dbReference>
<dbReference type="AlphaFoldDB" id="A0A1F6D018"/>
<reference evidence="2 3" key="1">
    <citation type="journal article" date="2016" name="Nat. Commun.">
        <title>Thousands of microbial genomes shed light on interconnected biogeochemical processes in an aquifer system.</title>
        <authorList>
            <person name="Anantharaman K."/>
            <person name="Brown C.T."/>
            <person name="Hug L.A."/>
            <person name="Sharon I."/>
            <person name="Castelle C.J."/>
            <person name="Probst A.J."/>
            <person name="Thomas B.C."/>
            <person name="Singh A."/>
            <person name="Wilkins M.J."/>
            <person name="Karaoz U."/>
            <person name="Brodie E.L."/>
            <person name="Williams K.H."/>
            <person name="Hubbard S.S."/>
            <person name="Banfield J.F."/>
        </authorList>
    </citation>
    <scope>NUCLEOTIDE SEQUENCE [LARGE SCALE GENOMIC DNA]</scope>
    <source>
        <strain evidence="3">RIFCSPLOWO2_12_FULL_64_10</strain>
    </source>
</reference>
<dbReference type="SUPFAM" id="SSF56235">
    <property type="entry name" value="N-terminal nucleophile aminohydrolases (Ntn hydrolases)"/>
    <property type="match status" value="1"/>
</dbReference>
<proteinExistence type="predicted"/>
<gene>
    <name evidence="2" type="ORF">A3F84_13805</name>
</gene>